<feature type="transmembrane region" description="Helical" evidence="1">
    <location>
        <begin position="81"/>
        <end position="104"/>
    </location>
</feature>
<feature type="transmembrane region" description="Helical" evidence="1">
    <location>
        <begin position="166"/>
        <end position="188"/>
    </location>
</feature>
<keyword evidence="1" id="KW-1133">Transmembrane helix</keyword>
<reference evidence="2 3" key="1">
    <citation type="submission" date="2024-04" db="EMBL/GenBank/DDBJ databases">
        <title>Tritrichomonas musculus Genome.</title>
        <authorList>
            <person name="Alves-Ferreira E."/>
            <person name="Grigg M."/>
            <person name="Lorenzi H."/>
            <person name="Galac M."/>
        </authorList>
    </citation>
    <scope>NUCLEOTIDE SEQUENCE [LARGE SCALE GENOMIC DNA]</scope>
    <source>
        <strain evidence="2 3">EAF2021</strain>
    </source>
</reference>
<comment type="caution">
    <text evidence="2">The sequence shown here is derived from an EMBL/GenBank/DDBJ whole genome shotgun (WGS) entry which is preliminary data.</text>
</comment>
<keyword evidence="1" id="KW-0472">Membrane</keyword>
<feature type="transmembrane region" description="Helical" evidence="1">
    <location>
        <begin position="53"/>
        <end position="74"/>
    </location>
</feature>
<gene>
    <name evidence="2" type="ORF">M9Y10_027359</name>
</gene>
<feature type="transmembrane region" description="Helical" evidence="1">
    <location>
        <begin position="12"/>
        <end position="33"/>
    </location>
</feature>
<evidence type="ECO:0000256" key="1">
    <source>
        <dbReference type="SAM" id="Phobius"/>
    </source>
</evidence>
<organism evidence="2 3">
    <name type="scientific">Tritrichomonas musculus</name>
    <dbReference type="NCBI Taxonomy" id="1915356"/>
    <lineage>
        <taxon>Eukaryota</taxon>
        <taxon>Metamonada</taxon>
        <taxon>Parabasalia</taxon>
        <taxon>Tritrichomonadida</taxon>
        <taxon>Tritrichomonadidae</taxon>
        <taxon>Tritrichomonas</taxon>
    </lineage>
</organism>
<name>A0ABR2H4L6_9EUKA</name>
<sequence length="203" mass="22538">MGEGIKLTIDTLREICCCLAIAAAFVYAATFYTTILYLDEIGVRGVDIRFEDYILFSTVAILLTAIGISITSFMGNICFKLLHFFFNSAMLIVICYSFIATFWAKDHILSEIQNGVLRSAKLQKQNACSNWNGPNDYLGTIGGIYDRLCGEVFNEYYDRKAATNSIMLIISAILSSLSVILSGILYVNDDISSPCVVRSRLIL</sequence>
<dbReference type="EMBL" id="JAPFFF010000042">
    <property type="protein sequence ID" value="KAK8841159.1"/>
    <property type="molecule type" value="Genomic_DNA"/>
</dbReference>
<proteinExistence type="predicted"/>
<accession>A0ABR2H4L6</accession>
<evidence type="ECO:0008006" key="4">
    <source>
        <dbReference type="Google" id="ProtNLM"/>
    </source>
</evidence>
<protein>
    <recommendedName>
        <fullName evidence="4">Tetraspanin family protein</fullName>
    </recommendedName>
</protein>
<keyword evidence="3" id="KW-1185">Reference proteome</keyword>
<dbReference type="Proteomes" id="UP001470230">
    <property type="component" value="Unassembled WGS sequence"/>
</dbReference>
<evidence type="ECO:0000313" key="3">
    <source>
        <dbReference type="Proteomes" id="UP001470230"/>
    </source>
</evidence>
<keyword evidence="1" id="KW-0812">Transmembrane</keyword>
<evidence type="ECO:0000313" key="2">
    <source>
        <dbReference type="EMBL" id="KAK8841159.1"/>
    </source>
</evidence>